<feature type="non-terminal residue" evidence="10">
    <location>
        <position position="1"/>
    </location>
</feature>
<evidence type="ECO:0000256" key="9">
    <source>
        <dbReference type="SAM" id="Coils"/>
    </source>
</evidence>
<dbReference type="InterPro" id="IPR002490">
    <property type="entry name" value="V-ATPase_116kDa_su"/>
</dbReference>
<evidence type="ECO:0000256" key="4">
    <source>
        <dbReference type="ARBA" id="ARBA00022692"/>
    </source>
</evidence>
<evidence type="ECO:0000256" key="7">
    <source>
        <dbReference type="ARBA" id="ARBA00023136"/>
    </source>
</evidence>
<evidence type="ECO:0000256" key="3">
    <source>
        <dbReference type="ARBA" id="ARBA00022448"/>
    </source>
</evidence>
<dbReference type="EMBL" id="CAJNOK010003285">
    <property type="protein sequence ID" value="CAF0895182.1"/>
    <property type="molecule type" value="Genomic_DNA"/>
</dbReference>
<dbReference type="GO" id="GO:0005886">
    <property type="term" value="C:plasma membrane"/>
    <property type="evidence" value="ECO:0007669"/>
    <property type="project" value="TreeGrafter"/>
</dbReference>
<dbReference type="Pfam" id="PF01496">
    <property type="entry name" value="V_ATPase_I"/>
    <property type="match status" value="1"/>
</dbReference>
<keyword evidence="5" id="KW-1133">Transmembrane helix</keyword>
<evidence type="ECO:0000313" key="10">
    <source>
        <dbReference type="EMBL" id="CAF0895182.1"/>
    </source>
</evidence>
<gene>
    <name evidence="10" type="ORF">OVA965_LOCUS9332</name>
    <name evidence="11" type="ORF">TMI583_LOCUS9329</name>
</gene>
<dbReference type="GO" id="GO:0007035">
    <property type="term" value="P:vacuolar acidification"/>
    <property type="evidence" value="ECO:0007669"/>
    <property type="project" value="TreeGrafter"/>
</dbReference>
<keyword evidence="9" id="KW-0175">Coiled coil</keyword>
<evidence type="ECO:0000313" key="11">
    <source>
        <dbReference type="EMBL" id="CAF3676831.1"/>
    </source>
</evidence>
<organism evidence="10 12">
    <name type="scientific">Didymodactylos carnosus</name>
    <dbReference type="NCBI Taxonomy" id="1234261"/>
    <lineage>
        <taxon>Eukaryota</taxon>
        <taxon>Metazoa</taxon>
        <taxon>Spiralia</taxon>
        <taxon>Gnathifera</taxon>
        <taxon>Rotifera</taxon>
        <taxon>Eurotatoria</taxon>
        <taxon>Bdelloidea</taxon>
        <taxon>Philodinida</taxon>
        <taxon>Philodinidae</taxon>
        <taxon>Didymodactylos</taxon>
    </lineage>
</organism>
<dbReference type="AlphaFoldDB" id="A0A8S2DH33"/>
<evidence type="ECO:0000256" key="2">
    <source>
        <dbReference type="ARBA" id="ARBA00009904"/>
    </source>
</evidence>
<dbReference type="GO" id="GO:0046961">
    <property type="term" value="F:proton-transporting ATPase activity, rotational mechanism"/>
    <property type="evidence" value="ECO:0007669"/>
    <property type="project" value="InterPro"/>
</dbReference>
<dbReference type="PANTHER" id="PTHR11629:SF63">
    <property type="entry name" value="V-TYPE PROTON ATPASE SUBUNIT A"/>
    <property type="match status" value="1"/>
</dbReference>
<keyword evidence="7" id="KW-0472">Membrane</keyword>
<dbReference type="EMBL" id="CAJOBA010003287">
    <property type="protein sequence ID" value="CAF3676831.1"/>
    <property type="molecule type" value="Genomic_DNA"/>
</dbReference>
<evidence type="ECO:0000256" key="6">
    <source>
        <dbReference type="ARBA" id="ARBA00023065"/>
    </source>
</evidence>
<dbReference type="PANTHER" id="PTHR11629">
    <property type="entry name" value="VACUOLAR PROTON ATPASES"/>
    <property type="match status" value="1"/>
</dbReference>
<keyword evidence="6 8" id="KW-0406">Ion transport</keyword>
<dbReference type="Proteomes" id="UP000677228">
    <property type="component" value="Unassembled WGS sequence"/>
</dbReference>
<keyword evidence="4" id="KW-0812">Transmembrane</keyword>
<feature type="coiled-coil region" evidence="9">
    <location>
        <begin position="94"/>
        <end position="128"/>
    </location>
</feature>
<evidence type="ECO:0000256" key="1">
    <source>
        <dbReference type="ARBA" id="ARBA00004141"/>
    </source>
</evidence>
<dbReference type="Proteomes" id="UP000682733">
    <property type="component" value="Unassembled WGS sequence"/>
</dbReference>
<dbReference type="GO" id="GO:0033179">
    <property type="term" value="C:proton-transporting V-type ATPase, V0 domain"/>
    <property type="evidence" value="ECO:0007669"/>
    <property type="project" value="InterPro"/>
</dbReference>
<evidence type="ECO:0000256" key="5">
    <source>
        <dbReference type="ARBA" id="ARBA00022989"/>
    </source>
</evidence>
<dbReference type="GO" id="GO:0051117">
    <property type="term" value="F:ATPase binding"/>
    <property type="evidence" value="ECO:0007669"/>
    <property type="project" value="TreeGrafter"/>
</dbReference>
<accession>A0A8S2DH33</accession>
<reference evidence="10" key="1">
    <citation type="submission" date="2021-02" db="EMBL/GenBank/DDBJ databases">
        <authorList>
            <person name="Nowell W R."/>
        </authorList>
    </citation>
    <scope>NUCLEOTIDE SEQUENCE</scope>
</reference>
<comment type="subcellular location">
    <subcellularLocation>
        <location evidence="1">Membrane</location>
        <topology evidence="1">Multi-pass membrane protein</topology>
    </subcellularLocation>
</comment>
<name>A0A8S2DH33_9BILA</name>
<evidence type="ECO:0000256" key="8">
    <source>
        <dbReference type="RuleBase" id="RU361189"/>
    </source>
</evidence>
<comment type="caution">
    <text evidence="10">The sequence shown here is derived from an EMBL/GenBank/DDBJ whole genome shotgun (WGS) entry which is preliminary data.</text>
</comment>
<dbReference type="GO" id="GO:0016471">
    <property type="term" value="C:vacuolar proton-transporting V-type ATPase complex"/>
    <property type="evidence" value="ECO:0007669"/>
    <property type="project" value="TreeGrafter"/>
</dbReference>
<comment type="similarity">
    <text evidence="2 8">Belongs to the V-ATPase 116 kDa subunit family.</text>
</comment>
<sequence>MSTIFRSEEMTLCQLFLQPEAAYSCISELGELGIVQFRDLNPNVNAFQRKFVNEVRRCEEMGRKLRFLETEIKKDSLPIYDPEDNPEAPKPREMIDLEATFEKLDHELKEINTNADALKRNFSELTELKHNLSMTQLFFNDARPSDQDIMPTREMEIVTSGQPLKLGFITGVIPRERMLAFERMLWRVCRGNVFLKQAEIPEQVEDPITNEKVYKTVFVIFFQGEQLKNRVQKICEGFRANIYPCPENPQERRELAMGVMTRLEDLSVVLHQTQEHRQRVLAATSRNLRTWQIKVRKIKAIYHTMNMFNNDVARKCLIAECWAPVTELDRIQLALRKGT</sequence>
<evidence type="ECO:0000313" key="12">
    <source>
        <dbReference type="Proteomes" id="UP000677228"/>
    </source>
</evidence>
<keyword evidence="3 8" id="KW-0813">Transport</keyword>
<keyword evidence="8" id="KW-0375">Hydrogen ion transport</keyword>
<protein>
    <recommendedName>
        <fullName evidence="8">V-type proton ATPase subunit a</fullName>
    </recommendedName>
</protein>
<comment type="function">
    <text evidence="8">Essential component of the vacuolar proton pump (V-ATPase), a multimeric enzyme that catalyzes the translocation of protons across the membranes. Required for assembly and activity of the V-ATPase.</text>
</comment>
<proteinExistence type="inferred from homology"/>